<proteinExistence type="predicted"/>
<evidence type="ECO:0000259" key="1">
    <source>
        <dbReference type="Pfam" id="PF13186"/>
    </source>
</evidence>
<dbReference type="AlphaFoldDB" id="X1N4F4"/>
<reference evidence="2" key="1">
    <citation type="journal article" date="2014" name="Front. Microbiol.">
        <title>High frequency of phylogenetically diverse reductive dehalogenase-homologous genes in deep subseafloor sedimentary metagenomes.</title>
        <authorList>
            <person name="Kawai M."/>
            <person name="Futagami T."/>
            <person name="Toyoda A."/>
            <person name="Takaki Y."/>
            <person name="Nishi S."/>
            <person name="Hori S."/>
            <person name="Arai W."/>
            <person name="Tsubouchi T."/>
            <person name="Morono Y."/>
            <person name="Uchiyama I."/>
            <person name="Ito T."/>
            <person name="Fujiyama A."/>
            <person name="Inagaki F."/>
            <person name="Takami H."/>
        </authorList>
    </citation>
    <scope>NUCLEOTIDE SEQUENCE</scope>
    <source>
        <strain evidence="2">Expedition CK06-06</strain>
    </source>
</reference>
<gene>
    <name evidence="2" type="ORF">S06H3_22318</name>
</gene>
<dbReference type="InterPro" id="IPR023885">
    <property type="entry name" value="4Fe4S-binding_SPASM_dom"/>
</dbReference>
<dbReference type="InterPro" id="IPR058240">
    <property type="entry name" value="rSAM_sf"/>
</dbReference>
<protein>
    <recommendedName>
        <fullName evidence="1">4Fe4S-binding SPASM domain-containing protein</fullName>
    </recommendedName>
</protein>
<comment type="caution">
    <text evidence="2">The sequence shown here is derived from an EMBL/GenBank/DDBJ whole genome shotgun (WGS) entry which is preliminary data.</text>
</comment>
<dbReference type="SUPFAM" id="SSF102114">
    <property type="entry name" value="Radical SAM enzymes"/>
    <property type="match status" value="1"/>
</dbReference>
<feature type="domain" description="4Fe4S-binding SPASM" evidence="1">
    <location>
        <begin position="94"/>
        <end position="162"/>
    </location>
</feature>
<dbReference type="InterPro" id="IPR013785">
    <property type="entry name" value="Aldolase_TIM"/>
</dbReference>
<dbReference type="EMBL" id="BARV01011900">
    <property type="protein sequence ID" value="GAI13474.1"/>
    <property type="molecule type" value="Genomic_DNA"/>
</dbReference>
<dbReference type="Gene3D" id="3.20.20.70">
    <property type="entry name" value="Aldolase class I"/>
    <property type="match status" value="1"/>
</dbReference>
<evidence type="ECO:0000313" key="2">
    <source>
        <dbReference type="EMBL" id="GAI13474.1"/>
    </source>
</evidence>
<sequence>KGMLPWVTSNGVLLTDELCKQLDGIVDSISIGLANTSKAGRGKSPEFWRSRFPKTRKLTIPTGGNNPSKWWTTHFFPQKERLHADIKRNINTPCYIPRRYLMIQYNGEMSLCCDDLSHNFDLGNAFEKSLEELWWSEKHVEILRTLSVAGGRLKYPYCRICPARNRNIEASYKAWYKGTSYLRIRPSYRCF</sequence>
<accession>X1N4F4</accession>
<dbReference type="Pfam" id="PF13186">
    <property type="entry name" value="SPASM"/>
    <property type="match status" value="1"/>
</dbReference>
<dbReference type="CDD" id="cd21109">
    <property type="entry name" value="SPASM"/>
    <property type="match status" value="1"/>
</dbReference>
<name>X1N4F4_9ZZZZ</name>
<organism evidence="2">
    <name type="scientific">marine sediment metagenome</name>
    <dbReference type="NCBI Taxonomy" id="412755"/>
    <lineage>
        <taxon>unclassified sequences</taxon>
        <taxon>metagenomes</taxon>
        <taxon>ecological metagenomes</taxon>
    </lineage>
</organism>
<feature type="non-terminal residue" evidence="2">
    <location>
        <position position="1"/>
    </location>
</feature>